<dbReference type="NCBIfam" id="TIGR00088">
    <property type="entry name" value="trmD"/>
    <property type="match status" value="1"/>
</dbReference>
<organism evidence="19 20">
    <name type="scientific">Candidatus Gottesmanbacteria bacterium RIFCSPHIGHO2_02_FULL_39_14</name>
    <dbReference type="NCBI Taxonomy" id="1798383"/>
    <lineage>
        <taxon>Bacteria</taxon>
        <taxon>Candidatus Gottesmaniibacteriota</taxon>
    </lineage>
</organism>
<dbReference type="EMBL" id="MFJM01000053">
    <property type="protein sequence ID" value="OGG16755.1"/>
    <property type="molecule type" value="Genomic_DNA"/>
</dbReference>
<feature type="domain" description="tRNA methyltransferase TRMD/TRM10-type" evidence="18">
    <location>
        <begin position="1"/>
        <end position="214"/>
    </location>
</feature>
<evidence type="ECO:0000256" key="17">
    <source>
        <dbReference type="RuleBase" id="RU003464"/>
    </source>
</evidence>
<name>A0A1F5ZWP5_9BACT</name>
<evidence type="ECO:0000256" key="1">
    <source>
        <dbReference type="ARBA" id="ARBA00002634"/>
    </source>
</evidence>
<proteinExistence type="inferred from homology"/>
<keyword evidence="9 15" id="KW-0808">Transferase</keyword>
<dbReference type="CDD" id="cd18080">
    <property type="entry name" value="TrmD-like"/>
    <property type="match status" value="1"/>
</dbReference>
<protein>
    <recommendedName>
        <fullName evidence="6 15">tRNA (guanine-N(1)-)-methyltransferase</fullName>
        <ecNumber evidence="5 15">2.1.1.228</ecNumber>
    </recommendedName>
    <alternativeName>
        <fullName evidence="12 15">M1G-methyltransferase</fullName>
    </alternativeName>
    <alternativeName>
        <fullName evidence="13 15">tRNA [GM37] methyltransferase</fullName>
    </alternativeName>
</protein>
<evidence type="ECO:0000256" key="7">
    <source>
        <dbReference type="ARBA" id="ARBA00022490"/>
    </source>
</evidence>
<evidence type="ECO:0000256" key="16">
    <source>
        <dbReference type="PIRSR" id="PIRSR000386-1"/>
    </source>
</evidence>
<evidence type="ECO:0000256" key="14">
    <source>
        <dbReference type="ARBA" id="ARBA00047783"/>
    </source>
</evidence>
<evidence type="ECO:0000256" key="8">
    <source>
        <dbReference type="ARBA" id="ARBA00022603"/>
    </source>
</evidence>
<dbReference type="FunFam" id="3.40.1280.10:FF:000001">
    <property type="entry name" value="tRNA (guanine-N(1)-)-methyltransferase"/>
    <property type="match status" value="1"/>
</dbReference>
<dbReference type="PANTHER" id="PTHR46417">
    <property type="entry name" value="TRNA (GUANINE-N(1)-)-METHYLTRANSFERASE"/>
    <property type="match status" value="1"/>
</dbReference>
<evidence type="ECO:0000256" key="13">
    <source>
        <dbReference type="ARBA" id="ARBA00033392"/>
    </source>
</evidence>
<dbReference type="InterPro" id="IPR016009">
    <property type="entry name" value="tRNA_MeTrfase_TRMD/TRM10"/>
</dbReference>
<evidence type="ECO:0000256" key="10">
    <source>
        <dbReference type="ARBA" id="ARBA00022691"/>
    </source>
</evidence>
<dbReference type="EC" id="2.1.1.228" evidence="5 15"/>
<dbReference type="STRING" id="1798383.A3D78_01510"/>
<dbReference type="GO" id="GO:0002939">
    <property type="term" value="P:tRNA N1-guanine methylation"/>
    <property type="evidence" value="ECO:0007669"/>
    <property type="project" value="TreeGrafter"/>
</dbReference>
<comment type="subcellular location">
    <subcellularLocation>
        <location evidence="2 15 17">Cytoplasm</location>
    </subcellularLocation>
</comment>
<dbReference type="InterPro" id="IPR023148">
    <property type="entry name" value="tRNA_m1G_MeTrfase_C_sf"/>
</dbReference>
<evidence type="ECO:0000256" key="15">
    <source>
        <dbReference type="HAMAP-Rule" id="MF_00605"/>
    </source>
</evidence>
<dbReference type="InterPro" id="IPR029028">
    <property type="entry name" value="Alpha/beta_knot_MTases"/>
</dbReference>
<accession>A0A1F5ZWP5</accession>
<dbReference type="PIRSF" id="PIRSF000386">
    <property type="entry name" value="tRNA_mtase"/>
    <property type="match status" value="1"/>
</dbReference>
<keyword evidence="11 15" id="KW-0819">tRNA processing</keyword>
<comment type="function">
    <text evidence="1 15 17">Specifically methylates guanosine-37 in various tRNAs.</text>
</comment>
<keyword evidence="8 15" id="KW-0489">Methyltransferase</keyword>
<evidence type="ECO:0000313" key="20">
    <source>
        <dbReference type="Proteomes" id="UP000176253"/>
    </source>
</evidence>
<evidence type="ECO:0000256" key="6">
    <source>
        <dbReference type="ARBA" id="ARBA00014679"/>
    </source>
</evidence>
<evidence type="ECO:0000256" key="11">
    <source>
        <dbReference type="ARBA" id="ARBA00022694"/>
    </source>
</evidence>
<dbReference type="Gene3D" id="3.40.1280.10">
    <property type="match status" value="1"/>
</dbReference>
<keyword evidence="10 15" id="KW-0949">S-adenosyl-L-methionine</keyword>
<dbReference type="GO" id="GO:0052906">
    <property type="term" value="F:tRNA (guanine(37)-N1)-methyltransferase activity"/>
    <property type="evidence" value="ECO:0007669"/>
    <property type="project" value="UniProtKB-UniRule"/>
</dbReference>
<dbReference type="AlphaFoldDB" id="A0A1F5ZWP5"/>
<evidence type="ECO:0000259" key="18">
    <source>
        <dbReference type="Pfam" id="PF01746"/>
    </source>
</evidence>
<dbReference type="Proteomes" id="UP000176253">
    <property type="component" value="Unassembled WGS sequence"/>
</dbReference>
<feature type="binding site" evidence="15 16">
    <location>
        <position position="112"/>
    </location>
    <ligand>
        <name>S-adenosyl-L-methionine</name>
        <dbReference type="ChEBI" id="CHEBI:59789"/>
    </ligand>
</feature>
<dbReference type="PANTHER" id="PTHR46417:SF1">
    <property type="entry name" value="TRNA (GUANINE-N(1)-)-METHYLTRANSFERASE"/>
    <property type="match status" value="1"/>
</dbReference>
<dbReference type="HAMAP" id="MF_00605">
    <property type="entry name" value="TrmD"/>
    <property type="match status" value="1"/>
</dbReference>
<comment type="catalytic activity">
    <reaction evidence="14 15 17">
        <text>guanosine(37) in tRNA + S-adenosyl-L-methionine = N(1)-methylguanosine(37) in tRNA + S-adenosyl-L-homocysteine + H(+)</text>
        <dbReference type="Rhea" id="RHEA:36899"/>
        <dbReference type="Rhea" id="RHEA-COMP:10145"/>
        <dbReference type="Rhea" id="RHEA-COMP:10147"/>
        <dbReference type="ChEBI" id="CHEBI:15378"/>
        <dbReference type="ChEBI" id="CHEBI:57856"/>
        <dbReference type="ChEBI" id="CHEBI:59789"/>
        <dbReference type="ChEBI" id="CHEBI:73542"/>
        <dbReference type="ChEBI" id="CHEBI:74269"/>
        <dbReference type="EC" id="2.1.1.228"/>
    </reaction>
</comment>
<comment type="caution">
    <text evidence="19">The sequence shown here is derived from an EMBL/GenBank/DDBJ whole genome shotgun (WGS) entry which is preliminary data.</text>
</comment>
<gene>
    <name evidence="15" type="primary">trmD</name>
    <name evidence="19" type="ORF">A3D78_01510</name>
</gene>
<evidence type="ECO:0000256" key="2">
    <source>
        <dbReference type="ARBA" id="ARBA00004496"/>
    </source>
</evidence>
<reference evidence="19 20" key="1">
    <citation type="journal article" date="2016" name="Nat. Commun.">
        <title>Thousands of microbial genomes shed light on interconnected biogeochemical processes in an aquifer system.</title>
        <authorList>
            <person name="Anantharaman K."/>
            <person name="Brown C.T."/>
            <person name="Hug L.A."/>
            <person name="Sharon I."/>
            <person name="Castelle C.J."/>
            <person name="Probst A.J."/>
            <person name="Thomas B.C."/>
            <person name="Singh A."/>
            <person name="Wilkins M.J."/>
            <person name="Karaoz U."/>
            <person name="Brodie E.L."/>
            <person name="Williams K.H."/>
            <person name="Hubbard S.S."/>
            <person name="Banfield J.F."/>
        </authorList>
    </citation>
    <scope>NUCLEOTIDE SEQUENCE [LARGE SCALE GENOMIC DNA]</scope>
</reference>
<dbReference type="NCBIfam" id="NF000648">
    <property type="entry name" value="PRK00026.1"/>
    <property type="match status" value="1"/>
</dbReference>
<evidence type="ECO:0000313" key="19">
    <source>
        <dbReference type="EMBL" id="OGG16755.1"/>
    </source>
</evidence>
<evidence type="ECO:0000256" key="4">
    <source>
        <dbReference type="ARBA" id="ARBA00011738"/>
    </source>
</evidence>
<dbReference type="InterPro" id="IPR002649">
    <property type="entry name" value="tRNA_m1G_MeTrfase_TrmD"/>
</dbReference>
<evidence type="ECO:0000256" key="5">
    <source>
        <dbReference type="ARBA" id="ARBA00012807"/>
    </source>
</evidence>
<dbReference type="InterPro" id="IPR029026">
    <property type="entry name" value="tRNA_m1G_MTases_N"/>
</dbReference>
<evidence type="ECO:0000256" key="12">
    <source>
        <dbReference type="ARBA" id="ARBA00029736"/>
    </source>
</evidence>
<comment type="caution">
    <text evidence="15">Lacks conserved residue(s) required for the propagation of feature annotation.</text>
</comment>
<dbReference type="GO" id="GO:0005829">
    <property type="term" value="C:cytosol"/>
    <property type="evidence" value="ECO:0007669"/>
    <property type="project" value="TreeGrafter"/>
</dbReference>
<keyword evidence="7 15" id="KW-0963">Cytoplasm</keyword>
<dbReference type="SUPFAM" id="SSF75217">
    <property type="entry name" value="alpha/beta knot"/>
    <property type="match status" value="1"/>
</dbReference>
<sequence>MVFSILTLFPEVFKPIFSSSIIGRAQRKKQITIRLINIRHFASDSHHTVDDAPYGGGTGMLLKINVLYEALQSAKIKKSKERIILLDPTGDLFNHSKALQMTKFDHLILICGHYEGVDYRINHFIDEKLSIGRYILTGGEIPAMVVSDVVTRLLPGVLKKEQAVRDESFSEGENLEFPQFTRPEKYRGHNVPPILLSGDHQKIAQWRQKEARKRGL</sequence>
<comment type="similarity">
    <text evidence="3 15 17">Belongs to the RNA methyltransferase TrmD family.</text>
</comment>
<comment type="subunit">
    <text evidence="4 15 17">Homodimer.</text>
</comment>
<dbReference type="Gene3D" id="1.10.1270.20">
    <property type="entry name" value="tRNA(m1g37)methyltransferase, domain 2"/>
    <property type="match status" value="1"/>
</dbReference>
<dbReference type="Pfam" id="PF01746">
    <property type="entry name" value="tRNA_m1G_MT"/>
    <property type="match status" value="1"/>
</dbReference>
<evidence type="ECO:0000256" key="9">
    <source>
        <dbReference type="ARBA" id="ARBA00022679"/>
    </source>
</evidence>
<evidence type="ECO:0000256" key="3">
    <source>
        <dbReference type="ARBA" id="ARBA00007630"/>
    </source>
</evidence>